<organism evidence="1 2">
    <name type="scientific">Actinoplanes couchii</name>
    <dbReference type="NCBI Taxonomy" id="403638"/>
    <lineage>
        <taxon>Bacteria</taxon>
        <taxon>Bacillati</taxon>
        <taxon>Actinomycetota</taxon>
        <taxon>Actinomycetes</taxon>
        <taxon>Micromonosporales</taxon>
        <taxon>Micromonosporaceae</taxon>
        <taxon>Actinoplanes</taxon>
    </lineage>
</organism>
<dbReference type="Pfam" id="PF13646">
    <property type="entry name" value="HEAT_2"/>
    <property type="match status" value="1"/>
</dbReference>
<reference evidence="1 2" key="1">
    <citation type="submission" date="2021-01" db="EMBL/GenBank/DDBJ databases">
        <title>Whole genome shotgun sequence of Actinoplanes couchii NBRC 106145.</title>
        <authorList>
            <person name="Komaki H."/>
            <person name="Tamura T."/>
        </authorList>
    </citation>
    <scope>NUCLEOTIDE SEQUENCE [LARGE SCALE GENOMIC DNA]</scope>
    <source>
        <strain evidence="1 2">NBRC 106145</strain>
    </source>
</reference>
<sequence length="268" mass="29711">MIPEPDDLPLDVLLRLALREVEDDGDAPMPSLVALHRRSTREVFERAVALAGHRDSARRELGVLILREFPAFAAETVVLLRERLAVEIEPVVTRWIVSGLGRHSARVALPQVVALADHPDERVRFHVAAALPSLVDLDRVEPEAVEALVRLCHDADADTRYYALYAATREIAGLDVGLVTRLTAALADDPDDQVRSMATRHHEAIHEVRRMIADDSLIGPVLVTLACEGDAAMLAELLRRHLDPAAADALAERLVTWWTDRESRVVWA</sequence>
<evidence type="ECO:0000313" key="2">
    <source>
        <dbReference type="Proteomes" id="UP000612282"/>
    </source>
</evidence>
<gene>
    <name evidence="1" type="ORF">Aco03nite_065140</name>
</gene>
<proteinExistence type="predicted"/>
<name>A0ABQ3XI71_9ACTN</name>
<dbReference type="InterPro" id="IPR016024">
    <property type="entry name" value="ARM-type_fold"/>
</dbReference>
<dbReference type="InterPro" id="IPR011989">
    <property type="entry name" value="ARM-like"/>
</dbReference>
<dbReference type="SUPFAM" id="SSF48371">
    <property type="entry name" value="ARM repeat"/>
    <property type="match status" value="1"/>
</dbReference>
<dbReference type="Proteomes" id="UP000612282">
    <property type="component" value="Unassembled WGS sequence"/>
</dbReference>
<keyword evidence="2" id="KW-1185">Reference proteome</keyword>
<dbReference type="EMBL" id="BOMG01000081">
    <property type="protein sequence ID" value="GID58110.1"/>
    <property type="molecule type" value="Genomic_DNA"/>
</dbReference>
<evidence type="ECO:0000313" key="1">
    <source>
        <dbReference type="EMBL" id="GID58110.1"/>
    </source>
</evidence>
<accession>A0ABQ3XI71</accession>
<dbReference type="Gene3D" id="1.25.10.10">
    <property type="entry name" value="Leucine-rich Repeat Variant"/>
    <property type="match status" value="1"/>
</dbReference>
<dbReference type="RefSeq" id="WP_203801698.1">
    <property type="nucleotide sequence ID" value="NZ_BAAAQE010000019.1"/>
</dbReference>
<evidence type="ECO:0008006" key="3">
    <source>
        <dbReference type="Google" id="ProtNLM"/>
    </source>
</evidence>
<comment type="caution">
    <text evidence="1">The sequence shown here is derived from an EMBL/GenBank/DDBJ whole genome shotgun (WGS) entry which is preliminary data.</text>
</comment>
<protein>
    <recommendedName>
        <fullName evidence="3">PBS lyase HEAT domain protein repeat-containing protein</fullName>
    </recommendedName>
</protein>